<dbReference type="Pfam" id="PF02852">
    <property type="entry name" value="Pyr_redox_dim"/>
    <property type="match status" value="1"/>
</dbReference>
<dbReference type="FunFam" id="3.30.390.30:FF:000003">
    <property type="entry name" value="Glutathione reductase"/>
    <property type="match status" value="1"/>
</dbReference>
<dbReference type="GO" id="GO:0006749">
    <property type="term" value="P:glutathione metabolic process"/>
    <property type="evidence" value="ECO:0007669"/>
    <property type="project" value="InterPro"/>
</dbReference>
<feature type="binding site" evidence="9">
    <location>
        <position position="51"/>
    </location>
    <ligand>
        <name>FAD</name>
        <dbReference type="ChEBI" id="CHEBI:57692"/>
    </ligand>
</feature>
<dbReference type="InterPro" id="IPR006322">
    <property type="entry name" value="Glutathione_Rdtase_euk/bac"/>
</dbReference>
<keyword evidence="5 11" id="KW-0560">Oxidoreductase</keyword>
<dbReference type="Pfam" id="PF07992">
    <property type="entry name" value="Pyr_redox_2"/>
    <property type="match status" value="1"/>
</dbReference>
<keyword evidence="7 11" id="KW-0676">Redox-active center</keyword>
<keyword evidence="9" id="KW-0520">NAD</keyword>
<evidence type="ECO:0000313" key="15">
    <source>
        <dbReference type="Proteomes" id="UP000034228"/>
    </source>
</evidence>
<sequence>MTRHFTYLAIGAGSGGIASANRAAMRGVSAAVIEAKAVGGTCVNVGCVPKKVMWYGAHIAEAIKYSTDYGFKLTENGFDWATLVKNRQAYIERIHAGYQRGFSSNGVEYIEGFARFVNANTVEVNGEQITADHITIAVGGKPLLPDVPGAEYGIDSDGFFALTAQPTKALVIGAGYIAVEIAGVLHALGSDSHLLIRKDRPLRDFDPDITDMLLERMSQDKLQLHKHINVTKVVKNRDGTLTVYCDNNVEFTDVDCLIWAIGREPATANLNLQAAGVTVDERGFIRTDQYQNTNIKGIYAVGDITGEAQLTPVAIKAGRQLAERLFNPAMPDAHMDYSLIPTVVFSHPPIGTIGLTEAQAREQYGDANIKVYRSSFAAMYNAITSHRALSRFKLVCAGKDEKVVGLHGIGEGMDEVLQGFAVAMKMGATKADFDATVALHPTSAEEFCTMTG</sequence>
<keyword evidence="15" id="KW-1185">Reference proteome</keyword>
<dbReference type="FunFam" id="3.50.50.60:FF:000235">
    <property type="entry name" value="Glutathione reductase"/>
    <property type="match status" value="1"/>
</dbReference>
<evidence type="ECO:0000256" key="1">
    <source>
        <dbReference type="ARBA" id="ARBA00007532"/>
    </source>
</evidence>
<organism evidence="14 15">
    <name type="scientific">Arsukibacterium ikkense</name>
    <dbReference type="NCBI Taxonomy" id="336831"/>
    <lineage>
        <taxon>Bacteria</taxon>
        <taxon>Pseudomonadati</taxon>
        <taxon>Pseudomonadota</taxon>
        <taxon>Gammaproteobacteria</taxon>
        <taxon>Chromatiales</taxon>
        <taxon>Chromatiaceae</taxon>
        <taxon>Arsukibacterium</taxon>
    </lineage>
</organism>
<keyword evidence="6" id="KW-1015">Disulfide bond</keyword>
<dbReference type="InterPro" id="IPR036188">
    <property type="entry name" value="FAD/NAD-bd_sf"/>
</dbReference>
<dbReference type="GO" id="GO:0050660">
    <property type="term" value="F:flavin adenine dinucleotide binding"/>
    <property type="evidence" value="ECO:0007669"/>
    <property type="project" value="InterPro"/>
</dbReference>
<dbReference type="SUPFAM" id="SSF55424">
    <property type="entry name" value="FAD/NAD-linked reductases, dimerisation (C-terminal) domain"/>
    <property type="match status" value="1"/>
</dbReference>
<comment type="caution">
    <text evidence="14">The sequence shown here is derived from an EMBL/GenBank/DDBJ whole genome shotgun (WGS) entry which is preliminary data.</text>
</comment>
<dbReference type="STRING" id="336831.WG68_13225"/>
<comment type="similarity">
    <text evidence="1 11">Belongs to the class-I pyridine nucleotide-disulfide oxidoreductase family.</text>
</comment>
<dbReference type="InterPro" id="IPR023753">
    <property type="entry name" value="FAD/NAD-binding_dom"/>
</dbReference>
<dbReference type="PATRIC" id="fig|336831.14.peg.3409"/>
<dbReference type="InterPro" id="IPR046952">
    <property type="entry name" value="GSHR/TRXR-like"/>
</dbReference>
<dbReference type="PRINTS" id="PR00411">
    <property type="entry name" value="PNDRDTASEI"/>
</dbReference>
<protein>
    <submittedName>
        <fullName evidence="14">Glutathione reductase</fullName>
        <ecNumber evidence="14">1.8.1.7</ecNumber>
    </submittedName>
</protein>
<feature type="binding site" evidence="9">
    <location>
        <begin position="173"/>
        <end position="180"/>
    </location>
    <ligand>
        <name>NAD(+)</name>
        <dbReference type="ChEBI" id="CHEBI:57540"/>
    </ligand>
</feature>
<evidence type="ECO:0000256" key="11">
    <source>
        <dbReference type="RuleBase" id="RU003691"/>
    </source>
</evidence>
<feature type="active site" description="Proton acceptor" evidence="8">
    <location>
        <position position="440"/>
    </location>
</feature>
<name>A0A0M2V2Q1_9GAMM</name>
<evidence type="ECO:0000259" key="12">
    <source>
        <dbReference type="Pfam" id="PF02852"/>
    </source>
</evidence>
<dbReference type="InterPro" id="IPR001100">
    <property type="entry name" value="Pyr_nuc-diS_OxRdtase"/>
</dbReference>
<evidence type="ECO:0000256" key="5">
    <source>
        <dbReference type="ARBA" id="ARBA00023002"/>
    </source>
</evidence>
<gene>
    <name evidence="14" type="ORF">WG68_13225</name>
</gene>
<dbReference type="InterPro" id="IPR004099">
    <property type="entry name" value="Pyr_nucl-diS_OxRdtase_dimer"/>
</dbReference>
<dbReference type="PRINTS" id="PR00368">
    <property type="entry name" value="FADPNR"/>
</dbReference>
<dbReference type="AlphaFoldDB" id="A0A0M2V2Q1"/>
<comment type="cofactor">
    <cofactor evidence="9">
        <name>FAD</name>
        <dbReference type="ChEBI" id="CHEBI:57692"/>
    </cofactor>
    <text evidence="9">Binds 1 FAD per subunit.</text>
</comment>
<evidence type="ECO:0000256" key="6">
    <source>
        <dbReference type="ARBA" id="ARBA00023157"/>
    </source>
</evidence>
<dbReference type="OrthoDB" id="9800167at2"/>
<feature type="binding site" evidence="9">
    <location>
        <position position="303"/>
    </location>
    <ligand>
        <name>FAD</name>
        <dbReference type="ChEBI" id="CHEBI:57692"/>
    </ligand>
</feature>
<evidence type="ECO:0000256" key="4">
    <source>
        <dbReference type="ARBA" id="ARBA00022827"/>
    </source>
</evidence>
<dbReference type="Gene3D" id="3.30.390.30">
    <property type="match status" value="1"/>
</dbReference>
<feature type="domain" description="FAD/NAD(P)-binding" evidence="13">
    <location>
        <begin position="8"/>
        <end position="318"/>
    </location>
</feature>
<feature type="binding site" evidence="9">
    <location>
        <position position="262"/>
    </location>
    <ligand>
        <name>NAD(+)</name>
        <dbReference type="ChEBI" id="CHEBI:57540"/>
    </ligand>
</feature>
<evidence type="ECO:0000256" key="8">
    <source>
        <dbReference type="PIRSR" id="PIRSR000350-2"/>
    </source>
</evidence>
<reference evidence="14 15" key="1">
    <citation type="submission" date="2015-03" db="EMBL/GenBank/DDBJ databases">
        <title>Draft genome sequences of two protease-producing strains of Arsukibacterium isolated from two cold and alkaline environments.</title>
        <authorList>
            <person name="Lylloff J.E."/>
            <person name="Skov L.B."/>
            <person name="Jepsen M."/>
            <person name="Hallin P.F."/>
            <person name="Sorensen S.J."/>
            <person name="Stougaard P."/>
            <person name="Glaring M.A."/>
        </authorList>
    </citation>
    <scope>NUCLEOTIDE SEQUENCE [LARGE SCALE GENOMIC DNA]</scope>
    <source>
        <strain evidence="14 15">GCM72</strain>
    </source>
</reference>
<evidence type="ECO:0000256" key="10">
    <source>
        <dbReference type="PIRSR" id="PIRSR000350-4"/>
    </source>
</evidence>
<evidence type="ECO:0000256" key="2">
    <source>
        <dbReference type="ARBA" id="ARBA00011738"/>
    </source>
</evidence>
<evidence type="ECO:0000259" key="13">
    <source>
        <dbReference type="Pfam" id="PF07992"/>
    </source>
</evidence>
<evidence type="ECO:0000256" key="7">
    <source>
        <dbReference type="ARBA" id="ARBA00023284"/>
    </source>
</evidence>
<dbReference type="PANTHER" id="PTHR42737:SF2">
    <property type="entry name" value="GLUTATHIONE REDUCTASE"/>
    <property type="match status" value="1"/>
</dbReference>
<feature type="domain" description="Pyridine nucleotide-disulphide oxidoreductase dimerisation" evidence="12">
    <location>
        <begin position="340"/>
        <end position="449"/>
    </location>
</feature>
<dbReference type="SUPFAM" id="SSF51905">
    <property type="entry name" value="FAD/NAD(P)-binding domain"/>
    <property type="match status" value="1"/>
</dbReference>
<keyword evidence="4 9" id="KW-0274">FAD</keyword>
<accession>A0A0M2V2Q1</accession>
<dbReference type="NCBIfam" id="TIGR01421">
    <property type="entry name" value="gluta_reduc_1"/>
    <property type="match status" value="1"/>
</dbReference>
<dbReference type="InterPro" id="IPR012999">
    <property type="entry name" value="Pyr_OxRdtase_I_AS"/>
</dbReference>
<evidence type="ECO:0000256" key="9">
    <source>
        <dbReference type="PIRSR" id="PIRSR000350-3"/>
    </source>
</evidence>
<dbReference type="Gene3D" id="3.50.50.60">
    <property type="entry name" value="FAD/NAD(P)-binding domain"/>
    <property type="match status" value="2"/>
</dbReference>
<evidence type="ECO:0000313" key="14">
    <source>
        <dbReference type="EMBL" id="KKO44916.1"/>
    </source>
</evidence>
<dbReference type="NCBIfam" id="NF004776">
    <property type="entry name" value="PRK06116.1"/>
    <property type="match status" value="1"/>
</dbReference>
<dbReference type="Proteomes" id="UP000034228">
    <property type="component" value="Unassembled WGS sequence"/>
</dbReference>
<dbReference type="PROSITE" id="PS00076">
    <property type="entry name" value="PYRIDINE_REDOX_1"/>
    <property type="match status" value="1"/>
</dbReference>
<dbReference type="EMBL" id="LAHO01000013">
    <property type="protein sequence ID" value="KKO44916.1"/>
    <property type="molecule type" value="Genomic_DNA"/>
</dbReference>
<comment type="subunit">
    <text evidence="2">Homodimer.</text>
</comment>
<dbReference type="EC" id="1.8.1.7" evidence="14"/>
<dbReference type="InterPro" id="IPR016156">
    <property type="entry name" value="FAD/NAD-linked_Rdtase_dimer_sf"/>
</dbReference>
<dbReference type="GO" id="GO:0045454">
    <property type="term" value="P:cell redox homeostasis"/>
    <property type="evidence" value="ECO:0007669"/>
    <property type="project" value="InterPro"/>
</dbReference>
<dbReference type="GO" id="GO:0050661">
    <property type="term" value="F:NADP binding"/>
    <property type="evidence" value="ECO:0007669"/>
    <property type="project" value="InterPro"/>
</dbReference>
<feature type="disulfide bond" description="Redox-active" evidence="10">
    <location>
        <begin position="42"/>
        <end position="47"/>
    </location>
</feature>
<dbReference type="RefSeq" id="WP_046558302.1">
    <property type="nucleotide sequence ID" value="NZ_LAHO01000013.1"/>
</dbReference>
<dbReference type="GO" id="GO:0005829">
    <property type="term" value="C:cytosol"/>
    <property type="evidence" value="ECO:0007669"/>
    <property type="project" value="TreeGrafter"/>
</dbReference>
<dbReference type="GO" id="GO:0034599">
    <property type="term" value="P:cellular response to oxidative stress"/>
    <property type="evidence" value="ECO:0007669"/>
    <property type="project" value="TreeGrafter"/>
</dbReference>
<keyword evidence="3 11" id="KW-0285">Flavoprotein</keyword>
<dbReference type="GO" id="GO:0004362">
    <property type="term" value="F:glutathione-disulfide reductase (NADPH) activity"/>
    <property type="evidence" value="ECO:0007669"/>
    <property type="project" value="UniProtKB-EC"/>
</dbReference>
<proteinExistence type="inferred from homology"/>
<dbReference type="PANTHER" id="PTHR42737">
    <property type="entry name" value="GLUTATHIONE REDUCTASE"/>
    <property type="match status" value="1"/>
</dbReference>
<keyword evidence="9" id="KW-0547">Nucleotide-binding</keyword>
<evidence type="ECO:0000256" key="3">
    <source>
        <dbReference type="ARBA" id="ARBA00022630"/>
    </source>
</evidence>
<dbReference type="PIRSF" id="PIRSF000350">
    <property type="entry name" value="Mercury_reductase_MerA"/>
    <property type="match status" value="1"/>
</dbReference>